<dbReference type="EMBL" id="JABANO010002696">
    <property type="protein sequence ID" value="KAF4757396.1"/>
    <property type="molecule type" value="Genomic_DNA"/>
</dbReference>
<keyword evidence="3" id="KW-1185">Reference proteome</keyword>
<gene>
    <name evidence="2" type="ORF">FOZ63_005585</name>
</gene>
<proteinExistence type="predicted"/>
<protein>
    <submittedName>
        <fullName evidence="2">Uncharacterized protein</fullName>
    </submittedName>
</protein>
<feature type="region of interest" description="Disordered" evidence="1">
    <location>
        <begin position="367"/>
        <end position="393"/>
    </location>
</feature>
<feature type="non-terminal residue" evidence="2">
    <location>
        <position position="1"/>
    </location>
</feature>
<dbReference type="AlphaFoldDB" id="A0A7J6UK19"/>
<sequence>MATPGRFNLNLLPSADDFNDPTVYEAVLSVAQSEDMPSLKQQLANYRRKRTNAYNAIKDIRQRMAAADPADTNEEAETLLTQSLLWSDANLAVKTLEDLEEHHEHYLVFGTQLTRPSRLVEPTAPVAEQEGDSSPPKEQGPPPPPPQPPVSKVDLPELADKFSLQHHLSICEALMAEAELGAYEDGNFRPYPHLRFSVVNKILTSLKPVADISSLASSTAEQQSYDWPAVRQVLLVTFAKRESLLMQLREVVGGLKFSNIDKFCADARKIHAMVIRLFGADNKYEIRGFIESLVARLPASRASALISEVHRVARLQAYTSDWSLAVPFDGTETSLLGILNRLERQEVAARTLTARGISASAELAVAAPASQPAKTEAPGSTATAEARGGTVRE</sequence>
<organism evidence="2 3">
    <name type="scientific">Perkinsus olseni</name>
    <name type="common">Perkinsus atlanticus</name>
    <dbReference type="NCBI Taxonomy" id="32597"/>
    <lineage>
        <taxon>Eukaryota</taxon>
        <taxon>Sar</taxon>
        <taxon>Alveolata</taxon>
        <taxon>Perkinsozoa</taxon>
        <taxon>Perkinsea</taxon>
        <taxon>Perkinsida</taxon>
        <taxon>Perkinsidae</taxon>
        <taxon>Perkinsus</taxon>
    </lineage>
</organism>
<feature type="compositionally biased region" description="Pro residues" evidence="1">
    <location>
        <begin position="138"/>
        <end position="149"/>
    </location>
</feature>
<dbReference type="Proteomes" id="UP000553632">
    <property type="component" value="Unassembled WGS sequence"/>
</dbReference>
<name>A0A7J6UK19_PEROL</name>
<comment type="caution">
    <text evidence="2">The sequence shown here is derived from an EMBL/GenBank/DDBJ whole genome shotgun (WGS) entry which is preliminary data.</text>
</comment>
<accession>A0A7J6UK19</accession>
<evidence type="ECO:0000313" key="3">
    <source>
        <dbReference type="Proteomes" id="UP000553632"/>
    </source>
</evidence>
<feature type="region of interest" description="Disordered" evidence="1">
    <location>
        <begin position="122"/>
        <end position="153"/>
    </location>
</feature>
<evidence type="ECO:0000256" key="1">
    <source>
        <dbReference type="SAM" id="MobiDB-lite"/>
    </source>
</evidence>
<dbReference type="OMA" id="IHAMVIR"/>
<reference evidence="2 3" key="1">
    <citation type="submission" date="2020-04" db="EMBL/GenBank/DDBJ databases">
        <title>Perkinsus olseni comparative genomics.</title>
        <authorList>
            <person name="Bogema D.R."/>
        </authorList>
    </citation>
    <scope>NUCLEOTIDE SEQUENCE [LARGE SCALE GENOMIC DNA]</scope>
    <source>
        <strain evidence="2 3">ATCC PRA-207</strain>
    </source>
</reference>
<evidence type="ECO:0000313" key="2">
    <source>
        <dbReference type="EMBL" id="KAF4757396.1"/>
    </source>
</evidence>